<dbReference type="Gene3D" id="4.10.80.30">
    <property type="entry name" value="DNA polymerase, domain 6"/>
    <property type="match status" value="1"/>
</dbReference>
<gene>
    <name evidence="7" type="ORF">IV74_GL000466</name>
</gene>
<dbReference type="eggNOG" id="COG1388">
    <property type="taxonomic scope" value="Bacteria"/>
</dbReference>
<feature type="domain" description="LysM" evidence="6">
    <location>
        <begin position="360"/>
        <end position="403"/>
    </location>
</feature>
<evidence type="ECO:0000256" key="2">
    <source>
        <dbReference type="ARBA" id="ARBA00022529"/>
    </source>
</evidence>
<dbReference type="eggNOG" id="COG1705">
    <property type="taxonomic scope" value="Bacteria"/>
</dbReference>
<dbReference type="GO" id="GO:0031640">
    <property type="term" value="P:killing of cells of another organism"/>
    <property type="evidence" value="ECO:0007669"/>
    <property type="project" value="UniProtKB-KW"/>
</dbReference>
<feature type="domain" description="LysM" evidence="6">
    <location>
        <begin position="429"/>
        <end position="472"/>
    </location>
</feature>
<dbReference type="SMART" id="SM00257">
    <property type="entry name" value="LysM"/>
    <property type="match status" value="6"/>
</dbReference>
<dbReference type="InterPro" id="IPR018392">
    <property type="entry name" value="LysM"/>
</dbReference>
<dbReference type="Gene3D" id="1.10.530.10">
    <property type="match status" value="1"/>
</dbReference>
<dbReference type="Proteomes" id="UP000051658">
    <property type="component" value="Unassembled WGS sequence"/>
</dbReference>
<feature type="compositionally biased region" description="Low complexity" evidence="5">
    <location>
        <begin position="87"/>
        <end position="120"/>
    </location>
</feature>
<dbReference type="CDD" id="cd00118">
    <property type="entry name" value="LysM"/>
    <property type="match status" value="6"/>
</dbReference>
<evidence type="ECO:0000256" key="4">
    <source>
        <dbReference type="ARBA" id="ARBA00032108"/>
    </source>
</evidence>
<keyword evidence="3" id="KW-0081">Bacteriolytic enzyme</keyword>
<organism evidence="7 8">
    <name type="scientific">Carnobacterium divergens DSM 20623</name>
    <dbReference type="NCBI Taxonomy" id="1449336"/>
    <lineage>
        <taxon>Bacteria</taxon>
        <taxon>Bacillati</taxon>
        <taxon>Bacillota</taxon>
        <taxon>Bacilli</taxon>
        <taxon>Lactobacillales</taxon>
        <taxon>Carnobacteriaceae</taxon>
        <taxon>Carnobacterium</taxon>
    </lineage>
</organism>
<dbReference type="Gene3D" id="3.10.350.10">
    <property type="entry name" value="LysM domain"/>
    <property type="match status" value="6"/>
</dbReference>
<evidence type="ECO:0000313" key="7">
    <source>
        <dbReference type="EMBL" id="KRN57093.1"/>
    </source>
</evidence>
<proteinExistence type="inferred from homology"/>
<keyword evidence="2" id="KW-0929">Antimicrobial</keyword>
<evidence type="ECO:0000259" key="6">
    <source>
        <dbReference type="PROSITE" id="PS51782"/>
    </source>
</evidence>
<feature type="domain" description="LysM" evidence="6">
    <location>
        <begin position="640"/>
        <end position="683"/>
    </location>
</feature>
<dbReference type="InterPro" id="IPR002901">
    <property type="entry name" value="MGlyc_endo_b_GlcNAc-like_dom"/>
</dbReference>
<evidence type="ECO:0000256" key="3">
    <source>
        <dbReference type="ARBA" id="ARBA00022638"/>
    </source>
</evidence>
<feature type="region of interest" description="Disordered" evidence="5">
    <location>
        <begin position="616"/>
        <end position="638"/>
    </location>
</feature>
<comment type="similarity">
    <text evidence="1">Belongs to the glycosyl hydrolase 73 family.</text>
</comment>
<feature type="compositionally biased region" description="Basic and acidic residues" evidence="5">
    <location>
        <begin position="135"/>
        <end position="145"/>
    </location>
</feature>
<keyword evidence="8" id="KW-1185">Reference proteome</keyword>
<dbReference type="GeneID" id="89589438"/>
<feature type="region of interest" description="Disordered" evidence="5">
    <location>
        <begin position="404"/>
        <end position="428"/>
    </location>
</feature>
<sequence length="746" mass="78026">METTRKERISGEKSIKKQEQFKENSVVVKKGMAFVSTTLVMGTLALPTFSAVASANELAGNSQKTIESNLNNGTDSVTEVQVPAVESTNTDTSSVDTANSDSATSSDSSEGTSTETPDSSQVTDSSATPDASEEPISKEEVKEADITEVQAPVANYAAAETMMMARSMAPQSFIASIAASATQIANENDLYASVMIAQAILESAWGGSALASAPNYNLFGIKGNYNGQSVAMKTLEDDGHGNYYEIIDYFRKYPSYHQSLQDYAQVIKGGPSWNHNYYSGAWKSNTSSYRDATAWLQGRYATDTSYASKLNRVIESNNLTQYDTGSTGGGTTNPGTGGNENTGGNGNTGGNTGGSNENTQTYVVKSGDTLWGIANQFGLTVANLKAMNNLSSDTIFVGQQLKVKGGSTTTPVPDPTPTPDPTPDPGNSSVYTVKSGDSLWEIANKNRVSVANLKAWNNLSSDMIFVGQKLTIKGGTVTPPTTPPTGNTGNNNGNTGSTTGTYTVVSGDSLWAIANKNGVSVANLKAWNNLTTDTIFVGQKLTIKGGTTTAPTNPTTPPAGNSNSGSTTSGTYTVVSGDSLWAIANKNGVSVANLKAWNKLTTDTIFVGQKLTIKGGTTTAPTNPTTPPAGNSNSGSTTSGTYTVVSGDSLWAIANKNGVSVANLKAWNNLTTDTIFVGQKLTIKGGTTNNSSQPSTNNNQSKTYKVVSGDSLWAIANKNGVSVANLKAWNNLTSDTIFVGQTLKMN</sequence>
<feature type="domain" description="LysM" evidence="6">
    <location>
        <begin position="570"/>
        <end position="613"/>
    </location>
</feature>
<evidence type="ECO:0000256" key="1">
    <source>
        <dbReference type="ARBA" id="ARBA00010266"/>
    </source>
</evidence>
<dbReference type="PANTHER" id="PTHR33734">
    <property type="entry name" value="LYSM DOMAIN-CONTAINING GPI-ANCHORED PROTEIN 2"/>
    <property type="match status" value="1"/>
</dbReference>
<feature type="region of interest" description="Disordered" evidence="5">
    <location>
        <begin position="547"/>
        <end position="568"/>
    </location>
</feature>
<dbReference type="AlphaFoldDB" id="A0A0R2I3Z1"/>
<dbReference type="InterPro" id="IPR036779">
    <property type="entry name" value="LysM_dom_sf"/>
</dbReference>
<feature type="region of interest" description="Disordered" evidence="5">
    <location>
        <begin position="85"/>
        <end position="145"/>
    </location>
</feature>
<comment type="caution">
    <text evidence="7">The sequence shown here is derived from an EMBL/GenBank/DDBJ whole genome shotgun (WGS) entry which is preliminary data.</text>
</comment>
<feature type="region of interest" description="Disordered" evidence="5">
    <location>
        <begin position="320"/>
        <end position="360"/>
    </location>
</feature>
<dbReference type="GO" id="GO:0004040">
    <property type="term" value="F:amidase activity"/>
    <property type="evidence" value="ECO:0007669"/>
    <property type="project" value="InterPro"/>
</dbReference>
<protein>
    <recommendedName>
        <fullName evidence="4">Peptidoglycan hydrolase</fullName>
    </recommendedName>
</protein>
<feature type="domain" description="LysM" evidence="6">
    <location>
        <begin position="702"/>
        <end position="745"/>
    </location>
</feature>
<dbReference type="SUPFAM" id="SSF54106">
    <property type="entry name" value="LysM domain"/>
    <property type="match status" value="6"/>
</dbReference>
<feature type="region of interest" description="Disordered" evidence="5">
    <location>
        <begin position="1"/>
        <end position="20"/>
    </location>
</feature>
<dbReference type="Pfam" id="PF01476">
    <property type="entry name" value="LysM"/>
    <property type="match status" value="6"/>
</dbReference>
<dbReference type="Pfam" id="PF01832">
    <property type="entry name" value="Glucosaminidase"/>
    <property type="match status" value="1"/>
</dbReference>
<dbReference type="PROSITE" id="PS51782">
    <property type="entry name" value="LYSM"/>
    <property type="match status" value="6"/>
</dbReference>
<dbReference type="PANTHER" id="PTHR33734:SF22">
    <property type="entry name" value="MEMBRANE-BOUND LYTIC MUREIN TRANSGLYCOSYLASE D"/>
    <property type="match status" value="1"/>
</dbReference>
<reference evidence="7 8" key="1">
    <citation type="journal article" date="2015" name="Genome Announc.">
        <title>Expanding the biotechnology potential of lactobacilli through comparative genomics of 213 strains and associated genera.</title>
        <authorList>
            <person name="Sun Z."/>
            <person name="Harris H.M."/>
            <person name="McCann A."/>
            <person name="Guo C."/>
            <person name="Argimon S."/>
            <person name="Zhang W."/>
            <person name="Yang X."/>
            <person name="Jeffery I.B."/>
            <person name="Cooney J.C."/>
            <person name="Kagawa T.F."/>
            <person name="Liu W."/>
            <person name="Song Y."/>
            <person name="Salvetti E."/>
            <person name="Wrobel A."/>
            <person name="Rasinkangas P."/>
            <person name="Parkhill J."/>
            <person name="Rea M.C."/>
            <person name="O'Sullivan O."/>
            <person name="Ritari J."/>
            <person name="Douillard F.P."/>
            <person name="Paul Ross R."/>
            <person name="Yang R."/>
            <person name="Briner A.E."/>
            <person name="Felis G.E."/>
            <person name="de Vos W.M."/>
            <person name="Barrangou R."/>
            <person name="Klaenhammer T.R."/>
            <person name="Caufield P.W."/>
            <person name="Cui Y."/>
            <person name="Zhang H."/>
            <person name="O'Toole P.W."/>
        </authorList>
    </citation>
    <scope>NUCLEOTIDE SEQUENCE [LARGE SCALE GENOMIC DNA]</scope>
    <source>
        <strain evidence="7 8">DSM 20623</strain>
    </source>
</reference>
<evidence type="ECO:0000256" key="5">
    <source>
        <dbReference type="SAM" id="MobiDB-lite"/>
    </source>
</evidence>
<dbReference type="GO" id="GO:0042742">
    <property type="term" value="P:defense response to bacterium"/>
    <property type="evidence" value="ECO:0007669"/>
    <property type="project" value="UniProtKB-KW"/>
</dbReference>
<dbReference type="SMART" id="SM00047">
    <property type="entry name" value="LYZ2"/>
    <property type="match status" value="1"/>
</dbReference>
<feature type="region of interest" description="Disordered" evidence="5">
    <location>
        <begin position="475"/>
        <end position="500"/>
    </location>
</feature>
<feature type="compositionally biased region" description="Gly residues" evidence="5">
    <location>
        <begin position="326"/>
        <end position="353"/>
    </location>
</feature>
<dbReference type="GO" id="GO:0008932">
    <property type="term" value="F:lytic endotransglycosylase activity"/>
    <property type="evidence" value="ECO:0007669"/>
    <property type="project" value="TreeGrafter"/>
</dbReference>
<dbReference type="PATRIC" id="fig|1449336.4.peg.476"/>
<dbReference type="RefSeq" id="WP_034568630.1">
    <property type="nucleotide sequence ID" value="NZ_JQBS01000011.1"/>
</dbReference>
<name>A0A0R2I3Z1_CARDV</name>
<accession>A0A0R2I3Z1</accession>
<evidence type="ECO:0000313" key="8">
    <source>
        <dbReference type="Proteomes" id="UP000051658"/>
    </source>
</evidence>
<feature type="compositionally biased region" description="Pro residues" evidence="5">
    <location>
        <begin position="412"/>
        <end position="424"/>
    </location>
</feature>
<dbReference type="EMBL" id="JQBS01000011">
    <property type="protein sequence ID" value="KRN57093.1"/>
    <property type="molecule type" value="Genomic_DNA"/>
</dbReference>
<feature type="domain" description="LysM" evidence="6">
    <location>
        <begin position="500"/>
        <end position="543"/>
    </location>
</feature>